<evidence type="ECO:0000313" key="3">
    <source>
        <dbReference type="Proteomes" id="UP000218731"/>
    </source>
</evidence>
<dbReference type="EMBL" id="AP015030">
    <property type="protein sequence ID" value="BAW27077.1"/>
    <property type="molecule type" value="Genomic_DNA"/>
</dbReference>
<evidence type="ECO:0000256" key="1">
    <source>
        <dbReference type="SAM" id="SignalP"/>
    </source>
</evidence>
<protein>
    <submittedName>
        <fullName evidence="2">Uncharacterized protein</fullName>
    </submittedName>
</protein>
<feature type="chain" id="PRO_5012521407" evidence="1">
    <location>
        <begin position="22"/>
        <end position="81"/>
    </location>
</feature>
<gene>
    <name evidence="2" type="ORF">KF715C_pA5720</name>
</gene>
<feature type="signal peptide" evidence="1">
    <location>
        <begin position="1"/>
        <end position="21"/>
    </location>
</feature>
<dbReference type="RefSeq" id="WP_073937622.1">
    <property type="nucleotide sequence ID" value="NZ_AP015030.1"/>
</dbReference>
<proteinExistence type="predicted"/>
<organism evidence="2 3">
    <name type="scientific">Pseudomonas putida</name>
    <name type="common">Arthrobacter siderocapsulatus</name>
    <dbReference type="NCBI Taxonomy" id="303"/>
    <lineage>
        <taxon>Bacteria</taxon>
        <taxon>Pseudomonadati</taxon>
        <taxon>Pseudomonadota</taxon>
        <taxon>Gammaproteobacteria</taxon>
        <taxon>Pseudomonadales</taxon>
        <taxon>Pseudomonadaceae</taxon>
        <taxon>Pseudomonas</taxon>
    </lineage>
</organism>
<dbReference type="AlphaFoldDB" id="A0A1L7NNR6"/>
<keyword evidence="1" id="KW-0732">Signal</keyword>
<sequence>MKKRYQIALCTAVALSGISLGAVDTYLHSLKEEAHISATCKSQPELDVCKERQIAAKGVRYFFNGQEFRGGDAPTALGANE</sequence>
<name>A0A1L7NNR6_PSEPU</name>
<evidence type="ECO:0000313" key="2">
    <source>
        <dbReference type="EMBL" id="BAW27077.1"/>
    </source>
</evidence>
<accession>A0A1L7NNR6</accession>
<reference evidence="2 3" key="1">
    <citation type="submission" date="2015-11" db="EMBL/GenBank/DDBJ databases">
        <title>Complete genome sequencing of a biphenyl-degrading bacterium, Pseudomonas putida KF715 (=NBRC110667).</title>
        <authorList>
            <person name="Suenaga H."/>
            <person name="Fujihara N."/>
            <person name="Watanabe T."/>
            <person name="Hirose J."/>
            <person name="Kimura N."/>
            <person name="Yamazoe A."/>
            <person name="Hosoyama A."/>
            <person name="Shimodaira J."/>
            <person name="Furukawa K."/>
        </authorList>
    </citation>
    <scope>NUCLEOTIDE SEQUENCE [LARGE SCALE GENOMIC DNA]</scope>
    <source>
        <strain evidence="2 3">KF715</strain>
        <plasmid evidence="3">Plasmid pkf715a dna</plasmid>
    </source>
</reference>
<geneLocation type="plasmid" evidence="3">
    <name>pkf715a dna</name>
</geneLocation>
<dbReference type="Proteomes" id="UP000218731">
    <property type="component" value="Plasmid pKF715A"/>
</dbReference>
<keyword evidence="2" id="KW-0614">Plasmid</keyword>